<dbReference type="OrthoDB" id="7345302at2"/>
<dbReference type="InterPro" id="IPR002762">
    <property type="entry name" value="CbiX-like"/>
</dbReference>
<dbReference type="RefSeq" id="WP_119160665.1">
    <property type="nucleotide sequence ID" value="NZ_LR134442.1"/>
</dbReference>
<organism evidence="4 5">
    <name type="scientific">Propionibacterium australiense</name>
    <dbReference type="NCBI Taxonomy" id="119981"/>
    <lineage>
        <taxon>Bacteria</taxon>
        <taxon>Bacillati</taxon>
        <taxon>Actinomycetota</taxon>
        <taxon>Actinomycetes</taxon>
        <taxon>Propionibacteriales</taxon>
        <taxon>Propionibacteriaceae</taxon>
        <taxon>Propionibacterium</taxon>
    </lineage>
</organism>
<dbReference type="Gene3D" id="3.40.50.1400">
    <property type="match status" value="2"/>
</dbReference>
<proteinExistence type="predicted"/>
<evidence type="ECO:0000313" key="4">
    <source>
        <dbReference type="EMBL" id="SYZ32292.1"/>
    </source>
</evidence>
<dbReference type="EMBL" id="UNQJ01000001">
    <property type="protein sequence ID" value="SYZ32292.1"/>
    <property type="molecule type" value="Genomic_DNA"/>
</dbReference>
<evidence type="ECO:0000313" key="6">
    <source>
        <dbReference type="Proteomes" id="UP000279336"/>
    </source>
</evidence>
<protein>
    <submittedName>
        <fullName evidence="3">Cobalamin biosynthesis protein</fullName>
    </submittedName>
    <submittedName>
        <fullName evidence="4">Sirohydrochlorin cobaltochelatase</fullName>
        <ecNumber evidence="4">4.99.1.3</ecNumber>
    </submittedName>
</protein>
<dbReference type="EC" id="4.99.1.3" evidence="4"/>
<evidence type="ECO:0000313" key="5">
    <source>
        <dbReference type="Proteomes" id="UP000263928"/>
    </source>
</evidence>
<name>A0A383S412_9ACTN</name>
<dbReference type="Pfam" id="PF01903">
    <property type="entry name" value="CbiX"/>
    <property type="match status" value="2"/>
</dbReference>
<evidence type="ECO:0000256" key="1">
    <source>
        <dbReference type="ARBA" id="ARBA00022723"/>
    </source>
</evidence>
<dbReference type="AlphaFoldDB" id="A0A383S412"/>
<dbReference type="Proteomes" id="UP000263928">
    <property type="component" value="Unassembled WGS sequence"/>
</dbReference>
<keyword evidence="5" id="KW-1185">Reference proteome</keyword>
<dbReference type="GO" id="GO:0046872">
    <property type="term" value="F:metal ion binding"/>
    <property type="evidence" value="ECO:0007669"/>
    <property type="project" value="UniProtKB-KW"/>
</dbReference>
<evidence type="ECO:0000256" key="2">
    <source>
        <dbReference type="ARBA" id="ARBA00023239"/>
    </source>
</evidence>
<dbReference type="SUPFAM" id="SSF53800">
    <property type="entry name" value="Chelatase"/>
    <property type="match status" value="1"/>
</dbReference>
<evidence type="ECO:0000313" key="3">
    <source>
        <dbReference type="EMBL" id="RLP12690.1"/>
    </source>
</evidence>
<reference evidence="5" key="1">
    <citation type="submission" date="2018-08" db="EMBL/GenBank/DDBJ databases">
        <authorList>
            <person name="Hornung B."/>
        </authorList>
    </citation>
    <scope>NUCLEOTIDE SEQUENCE [LARGE SCALE GENOMIC DNA]</scope>
</reference>
<dbReference type="EMBL" id="RCIW01000002">
    <property type="protein sequence ID" value="RLP12690.1"/>
    <property type="molecule type" value="Genomic_DNA"/>
</dbReference>
<reference evidence="4" key="2">
    <citation type="submission" date="2018-08" db="EMBL/GenBank/DDBJ databases">
        <authorList>
            <person name="Ferrada E.E."/>
            <person name="Latorre B.A."/>
        </authorList>
    </citation>
    <scope>NUCLEOTIDE SEQUENCE [LARGE SCALE GENOMIC DNA]</scope>
    <source>
        <strain evidence="4">Propionibacterium_australiense1</strain>
    </source>
</reference>
<reference evidence="3 6" key="3">
    <citation type="submission" date="2018-10" db="EMBL/GenBank/DDBJ databases">
        <title>Propionibacterium australiense Genome Sequencing and Assembly.</title>
        <authorList>
            <person name="Bernier A.-M."/>
            <person name="Bernard K."/>
        </authorList>
    </citation>
    <scope>NUCLEOTIDE SEQUENCE [LARGE SCALE GENOMIC DNA]</scope>
    <source>
        <strain evidence="3 6">NML98A078</strain>
    </source>
</reference>
<dbReference type="PANTHER" id="PTHR33542">
    <property type="entry name" value="SIROHYDROCHLORIN FERROCHELATASE, CHLOROPLASTIC"/>
    <property type="match status" value="1"/>
</dbReference>
<accession>A0A383S412</accession>
<dbReference type="GO" id="GO:0016852">
    <property type="term" value="F:sirohydrochlorin cobaltochelatase activity"/>
    <property type="evidence" value="ECO:0007669"/>
    <property type="project" value="UniProtKB-EC"/>
</dbReference>
<gene>
    <name evidence="3" type="ORF">D7U36_01485</name>
    <name evidence="4" type="ORF">PROPAUS_0167</name>
</gene>
<keyword evidence="1" id="KW-0479">Metal-binding</keyword>
<dbReference type="Proteomes" id="UP000279336">
    <property type="component" value="Unassembled WGS sequence"/>
</dbReference>
<dbReference type="CDD" id="cd03416">
    <property type="entry name" value="CbiX_SirB_N"/>
    <property type="match status" value="1"/>
</dbReference>
<keyword evidence="2 4" id="KW-0456">Lyase</keyword>
<sequence>MPARTTTPSTTSDATAGTALVIALHGTRNPAGLDRAEQLRQRVAARLPGVRVGIGWVDVHEETLERTLPAVGRAVVVPAFLSAGYHVTHDIPAAIRRTHGLARATEHVGADLDPALRDRLAEAGPLGDGVVLASAGSNHDEANEETRATAGRLSRLLGRPVEVGFFYARHPSLVEAVARLREAGANDIAVSTHALFPGLYQQRIAALGLPAAEPIGVHEVLVEAVVRRYLGALSG</sequence>
<dbReference type="PANTHER" id="PTHR33542:SF5">
    <property type="entry name" value="FERROCHELATASE CHE1"/>
    <property type="match status" value="1"/>
</dbReference>
<dbReference type="InterPro" id="IPR050963">
    <property type="entry name" value="Sirohydro_Cobaltochel/CbiX"/>
</dbReference>